<organism evidence="1 2">
    <name type="scientific">Candidatus Competibacter denitrificans Run_A_D11</name>
    <dbReference type="NCBI Taxonomy" id="1400863"/>
    <lineage>
        <taxon>Bacteria</taxon>
        <taxon>Pseudomonadati</taxon>
        <taxon>Pseudomonadota</taxon>
        <taxon>Gammaproteobacteria</taxon>
        <taxon>Candidatus Competibacteraceae</taxon>
        <taxon>Candidatus Competibacter</taxon>
    </lineage>
</organism>
<sequence>MAFSGQAGTHRPQPSQALMLIPSRSSSITHALSGQASAQARQRASLMWLCTQRSALTVGSRALAAIVSVKARSGGLETVSGGDAVSFGVLGRGGGVTLSLIESRAFVPLL</sequence>
<gene>
    <name evidence="1" type="ORF">BN873_70039</name>
</gene>
<dbReference type="AlphaFoldDB" id="W6M7F4"/>
<name>W6M7F4_9GAMM</name>
<proteinExistence type="predicted"/>
<reference evidence="1" key="1">
    <citation type="submission" date="2013-07" db="EMBL/GenBank/DDBJ databases">
        <authorList>
            <person name="McIlroy S."/>
        </authorList>
    </citation>
    <scope>NUCLEOTIDE SEQUENCE [LARGE SCALE GENOMIC DNA]</scope>
    <source>
        <strain evidence="1">Run_A_D11</strain>
    </source>
</reference>
<evidence type="ECO:0000313" key="2">
    <source>
        <dbReference type="Proteomes" id="UP000035760"/>
    </source>
</evidence>
<comment type="caution">
    <text evidence="1">The sequence shown here is derived from an EMBL/GenBank/DDBJ whole genome shotgun (WGS) entry which is preliminary data.</text>
</comment>
<accession>W6M7F4</accession>
<evidence type="ECO:0000313" key="1">
    <source>
        <dbReference type="EMBL" id="CDI03891.1"/>
    </source>
</evidence>
<reference evidence="1" key="2">
    <citation type="submission" date="2014-03" db="EMBL/GenBank/DDBJ databases">
        <title>Candidatus Competibacter-lineage genomes retrieved from metagenomes reveal functional metabolic diversity.</title>
        <authorList>
            <person name="McIlroy S.J."/>
            <person name="Albertsen M."/>
            <person name="Andresen E.K."/>
            <person name="Saunders A.M."/>
            <person name="Kristiansen R."/>
            <person name="Stokholm-Bjerregaard M."/>
            <person name="Nielsen K.L."/>
            <person name="Nielsen P.H."/>
        </authorList>
    </citation>
    <scope>NUCLEOTIDE SEQUENCE</scope>
    <source>
        <strain evidence="1">Run_A_D11</strain>
    </source>
</reference>
<dbReference type="Proteomes" id="UP000035760">
    <property type="component" value="Unassembled WGS sequence"/>
</dbReference>
<dbReference type="EMBL" id="CBTJ020000080">
    <property type="protein sequence ID" value="CDI03891.1"/>
    <property type="molecule type" value="Genomic_DNA"/>
</dbReference>
<keyword evidence="2" id="KW-1185">Reference proteome</keyword>
<protein>
    <submittedName>
        <fullName evidence="1">Uncharacterized protein</fullName>
    </submittedName>
</protein>